<proteinExistence type="predicted"/>
<name>A0A1I5BUE7_9GAMM</name>
<reference evidence="3" key="1">
    <citation type="submission" date="2016-10" db="EMBL/GenBank/DDBJ databases">
        <authorList>
            <person name="Varghese N."/>
            <person name="Submissions S."/>
        </authorList>
    </citation>
    <scope>NUCLEOTIDE SEQUENCE [LARGE SCALE GENOMIC DNA]</scope>
    <source>
        <strain evidence="3">DSM 16522</strain>
    </source>
</reference>
<dbReference type="STRING" id="53341.SAMN05421579_1221"/>
<dbReference type="Proteomes" id="UP000199011">
    <property type="component" value="Unassembled WGS sequence"/>
</dbReference>
<sequence length="32" mass="3589">MGQVIQPDSRAGHNVRAQDFNQTNVVSDKFDN</sequence>
<feature type="region of interest" description="Disordered" evidence="1">
    <location>
        <begin position="1"/>
        <end position="32"/>
    </location>
</feature>
<gene>
    <name evidence="2" type="ORF">SAMN05421579_1221</name>
</gene>
<accession>A0A1I5BUE7</accession>
<evidence type="ECO:0000313" key="2">
    <source>
        <dbReference type="EMBL" id="SFN78386.1"/>
    </source>
</evidence>
<dbReference type="EMBL" id="FOVO01000022">
    <property type="protein sequence ID" value="SFN78386.1"/>
    <property type="molecule type" value="Genomic_DNA"/>
</dbReference>
<dbReference type="AlphaFoldDB" id="A0A1I5BUE7"/>
<protein>
    <submittedName>
        <fullName evidence="2">Uncharacterized protein</fullName>
    </submittedName>
</protein>
<keyword evidence="3" id="KW-1185">Reference proteome</keyword>
<evidence type="ECO:0000256" key="1">
    <source>
        <dbReference type="SAM" id="MobiDB-lite"/>
    </source>
</evidence>
<organism evidence="2 3">
    <name type="scientific">Xenorhabdus japonica</name>
    <dbReference type="NCBI Taxonomy" id="53341"/>
    <lineage>
        <taxon>Bacteria</taxon>
        <taxon>Pseudomonadati</taxon>
        <taxon>Pseudomonadota</taxon>
        <taxon>Gammaproteobacteria</taxon>
        <taxon>Enterobacterales</taxon>
        <taxon>Morganellaceae</taxon>
        <taxon>Xenorhabdus</taxon>
    </lineage>
</organism>
<evidence type="ECO:0000313" key="3">
    <source>
        <dbReference type="Proteomes" id="UP000199011"/>
    </source>
</evidence>